<feature type="region of interest" description="Disordered" evidence="8">
    <location>
        <begin position="1038"/>
        <end position="1072"/>
    </location>
</feature>
<dbReference type="RefSeq" id="WP_215607370.1">
    <property type="nucleotide sequence ID" value="NZ_JADOES010000003.1"/>
</dbReference>
<evidence type="ECO:0000256" key="8">
    <source>
        <dbReference type="SAM" id="MobiDB-lite"/>
    </source>
</evidence>
<comment type="subcellular location">
    <subcellularLocation>
        <location evidence="1">Cell envelope</location>
    </subcellularLocation>
    <subcellularLocation>
        <location evidence="2">Cell outer membrane</location>
    </subcellularLocation>
    <subcellularLocation>
        <location evidence="3">Secreted</location>
    </subcellularLocation>
</comment>
<dbReference type="InterPro" id="IPR024983">
    <property type="entry name" value="CHAT_dom"/>
</dbReference>
<gene>
    <name evidence="11" type="ORF">IXB50_02610</name>
</gene>
<evidence type="ECO:0000256" key="1">
    <source>
        <dbReference type="ARBA" id="ARBA00004196"/>
    </source>
</evidence>
<evidence type="ECO:0000256" key="3">
    <source>
        <dbReference type="ARBA" id="ARBA00004613"/>
    </source>
</evidence>
<dbReference type="InterPro" id="IPR003368">
    <property type="entry name" value="POMP_repeat"/>
</dbReference>
<reference evidence="11" key="2">
    <citation type="journal article" date="2021" name="Mar. Drugs">
        <title>Genome Reduction and Secondary Metabolism of the Marine Sponge-Associated Cyanobacterium Leptothoe.</title>
        <authorList>
            <person name="Konstantinou D."/>
            <person name="Popin R.V."/>
            <person name="Fewer D.P."/>
            <person name="Sivonen K."/>
            <person name="Gkelis S."/>
        </authorList>
    </citation>
    <scope>NUCLEOTIDE SEQUENCE</scope>
    <source>
        <strain evidence="11">TAU-MAC 1115</strain>
    </source>
</reference>
<dbReference type="InterPro" id="IPR011050">
    <property type="entry name" value="Pectin_lyase_fold/virulence"/>
</dbReference>
<accession>A0A947DBT2</accession>
<dbReference type="Gene3D" id="2.160.20.10">
    <property type="entry name" value="Single-stranded right-handed beta-helix, Pectin lyase-like"/>
    <property type="match status" value="2"/>
</dbReference>
<keyword evidence="6" id="KW-0472">Membrane</keyword>
<evidence type="ECO:0000313" key="12">
    <source>
        <dbReference type="Proteomes" id="UP000717364"/>
    </source>
</evidence>
<name>A0A947DBT2_9CYAN</name>
<organism evidence="11 12">
    <name type="scientific">Leptothoe spongobia TAU-MAC 1115</name>
    <dbReference type="NCBI Taxonomy" id="1967444"/>
    <lineage>
        <taxon>Bacteria</taxon>
        <taxon>Bacillati</taxon>
        <taxon>Cyanobacteriota</taxon>
        <taxon>Cyanophyceae</taxon>
        <taxon>Nodosilineales</taxon>
        <taxon>Cymatolegaceae</taxon>
        <taxon>Leptothoe</taxon>
        <taxon>Leptothoe spongobia</taxon>
    </lineage>
</organism>
<dbReference type="Pfam" id="PF02415">
    <property type="entry name" value="Chlam_PMP"/>
    <property type="match status" value="2"/>
</dbReference>
<dbReference type="InterPro" id="IPR008638">
    <property type="entry name" value="FhaB/CdiA-like_TPS"/>
</dbReference>
<reference evidence="11" key="1">
    <citation type="submission" date="2020-11" db="EMBL/GenBank/DDBJ databases">
        <authorList>
            <person name="Konstantinou D."/>
            <person name="Gkelis S."/>
            <person name="Popin R."/>
            <person name="Fewer D."/>
            <person name="Sivonen K."/>
        </authorList>
    </citation>
    <scope>NUCLEOTIDE SEQUENCE</scope>
    <source>
        <strain evidence="11">TAU-MAC 1115</strain>
    </source>
</reference>
<evidence type="ECO:0000256" key="5">
    <source>
        <dbReference type="ARBA" id="ARBA00022729"/>
    </source>
</evidence>
<dbReference type="SMART" id="SM00710">
    <property type="entry name" value="PbH1"/>
    <property type="match status" value="11"/>
</dbReference>
<dbReference type="NCBIfam" id="TIGR01901">
    <property type="entry name" value="adhes_NPXG"/>
    <property type="match status" value="1"/>
</dbReference>
<dbReference type="Pfam" id="PF12770">
    <property type="entry name" value="CHAT"/>
    <property type="match status" value="1"/>
</dbReference>
<comment type="caution">
    <text evidence="11">The sequence shown here is derived from an EMBL/GenBank/DDBJ whole genome shotgun (WGS) entry which is preliminary data.</text>
</comment>
<evidence type="ECO:0000259" key="10">
    <source>
        <dbReference type="SMART" id="SM00912"/>
    </source>
</evidence>
<dbReference type="NCBIfam" id="NF041518">
    <property type="entry name" value="choice_anch_Q"/>
    <property type="match status" value="1"/>
</dbReference>
<keyword evidence="12" id="KW-1185">Reference proteome</keyword>
<feature type="signal peptide" evidence="9">
    <location>
        <begin position="1"/>
        <end position="24"/>
    </location>
</feature>
<evidence type="ECO:0000256" key="9">
    <source>
        <dbReference type="SAM" id="SignalP"/>
    </source>
</evidence>
<dbReference type="InterPro" id="IPR012334">
    <property type="entry name" value="Pectin_lyas_fold"/>
</dbReference>
<sequence length="1535" mass="160942">MEVLPKATLALALLPIVSSGIAIADNVPLLAQSIVPTAPTTQITISDQDVIDISGGTPAANNIFHSFEQFNLAPGQTANFITPLNTDAVIGQVIGGNTSTIDGLLQLTGSHADLYLVNPAGLIFGPNARLDLRGSFTATTATHIGNDTEWFNVLSNPDYSTLVTAPSNFGFSRSSSVINHGQLTVPEGASIRFLAPQVTNTGTLTAPDGKVTLFTAERDQTIRIGQSGSLLSLEITAQNGTSDSLPAMITGGHIHHSNSLVISNDGEMALVTSEIPTEAQQSFNLSNSGNISTAGMTGGEIHLLGDTIQITDSTLDASGQTQGGSIRIGGDFQGKGSLPRASQTIITDTARLSADTIQGNGGEVIVWSDGSTLFSGSISAQSATGNGGLVETSGLHHLSIGNTATVNTMAPHGNSGLWLLDPTNLTLVDTNLVTEPVFKDINEALNSPTDNSLLSISTVTTALDSTNITLQAADSITIASPVDASSNNTDNNLLIDTTTLNLDAPITLTDEGKLSGTATTVNVGANGSIQNGIDAVAEGGNVNLAATTYREGNTITLDRSLILRGQGQDSTLISGDANNDGKGNHQVLSISNSGDNINLTNLTIQDGLSSSDGAGLSNDGKNTTISDVTFSNNQVTGTSQDGGAIHNRGSLSISNAVFDNNLTGSDGGAIDIQEGTVVITNSTFTNNQAGTHGGAIDVDPNGKLKVSNTNFSLNAAGTDGGAIYSEGAIIIDTVNFTNNNASETGGAVFLNGDSEIIASSFFNNMAQQGGGITNQGELNLLKSIITSNQSTGIRTDDGGGGIYNTSGGNLTIDTSLINNNISAATGGGILNFADKNETMVTISNSSIVGNQSSSLGGGIAIASQHSFSNLSQLNVINSTISGNQALTGGGIHTIGPTSLTNVTIAENIAISSGGGVSDNTATATEPSLINTIVAVNSAPLNPDVEGNFRDQGNNLIGINEGSNSFSVSALVGTISKPINAGLDSLKSVGSDLPAHQLLSNSLAANAGNNAVATTSDQNGQPRIIGNTIDIGAVESNILPTDPITPAPTSPLPAQQPVLPSSSQQSQPGNTLPNSLINLTDAVVLIQEEKTVQQLSFNSEQVSVTMPNGRLRYFDEEAFQYLEETFSKDFEKYWQLPQTQPVSLETVQQTLQQASNHHQTQSAVIYAVYVPSTESTENALDQFVLPRTKSDPKPEDQLLLILVPPTGKPIQHLIDVSRTELTQQAKLFRLAVSDPEDSESYRALARQMYGWLLAPLQPDLAKHQIDHVMYSLDQGLRAIPLAAMMQENSFVIEQYGISMIPSIGLTQPQFEHMPARQRSLIAGANYFQAFEELPAVTTELEIVAQNTQATDVLINETFTLDNFLALQASQQYDLLHLATHAEFNAGNLEQSFIQFWDSPLTFNRMRDLSWSELELLILSACGTALSSPEAELGFTGLAAGAGIETAMGSLWNVSDIGTLALMAEFYSQLPATPLRFHTLQKAQLSLIQGNTHIKNNILNTSQSAIELPTDWSLPSTAKFTHPFYWSGFTMVGNPWD</sequence>
<dbReference type="EMBL" id="JADOES010000003">
    <property type="protein sequence ID" value="MBT9314310.1"/>
    <property type="molecule type" value="Genomic_DNA"/>
</dbReference>
<keyword evidence="5 9" id="KW-0732">Signal</keyword>
<dbReference type="PANTHER" id="PTHR11319">
    <property type="entry name" value="G PROTEIN-COUPLED RECEPTOR-RELATED"/>
    <property type="match status" value="1"/>
</dbReference>
<dbReference type="Proteomes" id="UP000717364">
    <property type="component" value="Unassembled WGS sequence"/>
</dbReference>
<dbReference type="Pfam" id="PF05860">
    <property type="entry name" value="TPS"/>
    <property type="match status" value="1"/>
</dbReference>
<protein>
    <submittedName>
        <fullName evidence="11">CHAT domain-containing protein</fullName>
    </submittedName>
</protein>
<dbReference type="GO" id="GO:0009279">
    <property type="term" value="C:cell outer membrane"/>
    <property type="evidence" value="ECO:0007669"/>
    <property type="project" value="UniProtKB-SubCell"/>
</dbReference>
<dbReference type="SUPFAM" id="SSF51126">
    <property type="entry name" value="Pectin lyase-like"/>
    <property type="match status" value="3"/>
</dbReference>
<keyword evidence="4" id="KW-0964">Secreted</keyword>
<feature type="compositionally biased region" description="Low complexity" evidence="8">
    <location>
        <begin position="1051"/>
        <end position="1067"/>
    </location>
</feature>
<dbReference type="PANTHER" id="PTHR11319:SF35">
    <property type="entry name" value="OUTER MEMBRANE PROTEIN PMPC-RELATED"/>
    <property type="match status" value="1"/>
</dbReference>
<keyword evidence="7" id="KW-0998">Cell outer membrane</keyword>
<evidence type="ECO:0000256" key="4">
    <source>
        <dbReference type="ARBA" id="ARBA00022525"/>
    </source>
</evidence>
<dbReference type="InterPro" id="IPR006626">
    <property type="entry name" value="PbH1"/>
</dbReference>
<evidence type="ECO:0000256" key="6">
    <source>
        <dbReference type="ARBA" id="ARBA00023136"/>
    </source>
</evidence>
<dbReference type="NCBIfam" id="TIGR01376">
    <property type="entry name" value="POMP_repeat"/>
    <property type="match status" value="1"/>
</dbReference>
<evidence type="ECO:0000256" key="2">
    <source>
        <dbReference type="ARBA" id="ARBA00004442"/>
    </source>
</evidence>
<proteinExistence type="predicted"/>
<evidence type="ECO:0000313" key="11">
    <source>
        <dbReference type="EMBL" id="MBT9314310.1"/>
    </source>
</evidence>
<dbReference type="InterPro" id="IPR059226">
    <property type="entry name" value="Choice_anch_Q_dom"/>
</dbReference>
<evidence type="ECO:0000256" key="7">
    <source>
        <dbReference type="ARBA" id="ARBA00023237"/>
    </source>
</evidence>
<feature type="domain" description="Filamentous haemagglutinin FhaB/tRNA nuclease CdiA-like TPS" evidence="10">
    <location>
        <begin position="35"/>
        <end position="147"/>
    </location>
</feature>
<dbReference type="GO" id="GO:0005576">
    <property type="term" value="C:extracellular region"/>
    <property type="evidence" value="ECO:0007669"/>
    <property type="project" value="UniProtKB-SubCell"/>
</dbReference>
<feature type="chain" id="PRO_5037624733" evidence="9">
    <location>
        <begin position="25"/>
        <end position="1535"/>
    </location>
</feature>
<dbReference type="SMART" id="SM00912">
    <property type="entry name" value="Haemagg_act"/>
    <property type="match status" value="1"/>
</dbReference>